<protein>
    <recommendedName>
        <fullName evidence="8">Fe2OG dioxygenase domain-containing protein</fullName>
    </recommendedName>
</protein>
<organism evidence="9 10">
    <name type="scientific">Allacma fusca</name>
    <dbReference type="NCBI Taxonomy" id="39272"/>
    <lineage>
        <taxon>Eukaryota</taxon>
        <taxon>Metazoa</taxon>
        <taxon>Ecdysozoa</taxon>
        <taxon>Arthropoda</taxon>
        <taxon>Hexapoda</taxon>
        <taxon>Collembola</taxon>
        <taxon>Symphypleona</taxon>
        <taxon>Sminthuridae</taxon>
        <taxon>Allacma</taxon>
    </lineage>
</organism>
<dbReference type="GO" id="GO:0005783">
    <property type="term" value="C:endoplasmic reticulum"/>
    <property type="evidence" value="ECO:0007669"/>
    <property type="project" value="TreeGrafter"/>
</dbReference>
<comment type="cofactor">
    <cofactor evidence="1">
        <name>L-ascorbate</name>
        <dbReference type="ChEBI" id="CHEBI:38290"/>
    </cofactor>
</comment>
<dbReference type="Proteomes" id="UP000708208">
    <property type="component" value="Unassembled WGS sequence"/>
</dbReference>
<comment type="caution">
    <text evidence="9">The sequence shown here is derived from an EMBL/GenBank/DDBJ whole genome shotgun (WGS) entry which is preliminary data.</text>
</comment>
<dbReference type="InterPro" id="IPR006620">
    <property type="entry name" value="Pro_4_hyd_alph"/>
</dbReference>
<keyword evidence="10" id="KW-1185">Reference proteome</keyword>
<accession>A0A8J2P2D4</accession>
<evidence type="ECO:0000256" key="7">
    <source>
        <dbReference type="SAM" id="MobiDB-lite"/>
    </source>
</evidence>
<evidence type="ECO:0000256" key="5">
    <source>
        <dbReference type="ARBA" id="ARBA00023002"/>
    </source>
</evidence>
<evidence type="ECO:0000256" key="4">
    <source>
        <dbReference type="ARBA" id="ARBA00022964"/>
    </source>
</evidence>
<dbReference type="PANTHER" id="PTHR10869:SF246">
    <property type="entry name" value="TRANSMEMBRANE PROLYL 4-HYDROXYLASE"/>
    <property type="match status" value="1"/>
</dbReference>
<dbReference type="GO" id="GO:0004656">
    <property type="term" value="F:procollagen-proline 4-dioxygenase activity"/>
    <property type="evidence" value="ECO:0007669"/>
    <property type="project" value="TreeGrafter"/>
</dbReference>
<feature type="region of interest" description="Disordered" evidence="7">
    <location>
        <begin position="597"/>
        <end position="617"/>
    </location>
</feature>
<dbReference type="SMART" id="SM00702">
    <property type="entry name" value="P4Hc"/>
    <property type="match status" value="1"/>
</dbReference>
<dbReference type="PROSITE" id="PS51471">
    <property type="entry name" value="FE2OG_OXY"/>
    <property type="match status" value="1"/>
</dbReference>
<dbReference type="GO" id="GO:0031418">
    <property type="term" value="F:L-ascorbic acid binding"/>
    <property type="evidence" value="ECO:0007669"/>
    <property type="project" value="UniProtKB-KW"/>
</dbReference>
<reference evidence="9" key="1">
    <citation type="submission" date="2021-06" db="EMBL/GenBank/DDBJ databases">
        <authorList>
            <person name="Hodson N. C."/>
            <person name="Mongue J. A."/>
            <person name="Jaron S. K."/>
        </authorList>
    </citation>
    <scope>NUCLEOTIDE SEQUENCE</scope>
</reference>
<gene>
    <name evidence="9" type="ORF">AFUS01_LOCUS12109</name>
</gene>
<keyword evidence="3" id="KW-0847">Vitamin C</keyword>
<evidence type="ECO:0000256" key="2">
    <source>
        <dbReference type="ARBA" id="ARBA00022723"/>
    </source>
</evidence>
<feature type="domain" description="Fe2OG dioxygenase" evidence="8">
    <location>
        <begin position="460"/>
        <end position="563"/>
    </location>
</feature>
<evidence type="ECO:0000256" key="3">
    <source>
        <dbReference type="ARBA" id="ARBA00022896"/>
    </source>
</evidence>
<evidence type="ECO:0000313" key="9">
    <source>
        <dbReference type="EMBL" id="CAG7723001.1"/>
    </source>
</evidence>
<dbReference type="InterPro" id="IPR044862">
    <property type="entry name" value="Pro_4_hyd_alph_FE2OG_OXY"/>
</dbReference>
<dbReference type="Pfam" id="PF13640">
    <property type="entry name" value="2OG-FeII_Oxy_3"/>
    <property type="match status" value="1"/>
</dbReference>
<dbReference type="InterPro" id="IPR045054">
    <property type="entry name" value="P4HA-like"/>
</dbReference>
<dbReference type="OrthoDB" id="420380at2759"/>
<dbReference type="InterPro" id="IPR005123">
    <property type="entry name" value="Oxoglu/Fe-dep_dioxygenase_dom"/>
</dbReference>
<name>A0A8J2P2D4_9HEXA</name>
<dbReference type="GO" id="GO:0005506">
    <property type="term" value="F:iron ion binding"/>
    <property type="evidence" value="ECO:0007669"/>
    <property type="project" value="InterPro"/>
</dbReference>
<evidence type="ECO:0000259" key="8">
    <source>
        <dbReference type="PROSITE" id="PS51471"/>
    </source>
</evidence>
<proteinExistence type="predicted"/>
<keyword evidence="4" id="KW-0223">Dioxygenase</keyword>
<evidence type="ECO:0000256" key="1">
    <source>
        <dbReference type="ARBA" id="ARBA00001961"/>
    </source>
</evidence>
<dbReference type="PANTHER" id="PTHR10869">
    <property type="entry name" value="PROLYL 4-HYDROXYLASE ALPHA SUBUNIT"/>
    <property type="match status" value="1"/>
</dbReference>
<sequence>MLPELVTAASNKPFIILLFHFLLLNMMIHPISLIQGSKLKSVPASAPTMEEKLSLSSFKEYPVSLPALDRLLRIENKFYKLLKKYTKIEENPDENLRIPVVKYLTRYKTEVIGGLRNWRQASSKERMDLRDNLNHPFLIFQMLRRLVYDFPPLYTSVLNISHFHELSTLGIDLEKWPSKQDANYYGTLVVVLHHFYDFSIHKFGRGTFGKIVTGVNLSAVQSVELNYIATKSECHSSAVEFMAFALDQARKFGGISMNAVRGAFKASIKEHDKAIGALSQNGNYGLFISNIGTISNFTQNRHKFITKKSYKKHLAKKKFPSRQGDTAELEEMDSHNYMSICKGENWQSNDHRKSLKCWYKLTSRILPYKMEKLHQHPLIMKVHDFMNPWESASLINYARPRLVPARTIEEGYVKDGDKVVRQRAGLIVRVEQDFPHPQALQDIERRMELITGLNVQGRASGEKLQVASTIPGGYMSCHLDSLGRSLKKAGHSRIATFMVYLNKVDAGGRTAFHRLGAAVRPAIHSAVFWFNHHPNGSLIDGMIHGGCPVVLGQKWVATKWIRWPGNVNKYKCWRERKEVVVLFKEQDRNEEIREEARNAHPSNHGLEKTPFDRRENNLPHTAMQNPTLMIQSNQTILTREFTADVQNSVYDILLAFDAISIVTLLHDNPPAPTL</sequence>
<dbReference type="AlphaFoldDB" id="A0A8J2P2D4"/>
<keyword evidence="2" id="KW-0479">Metal-binding</keyword>
<feature type="compositionally biased region" description="Basic and acidic residues" evidence="7">
    <location>
        <begin position="605"/>
        <end position="617"/>
    </location>
</feature>
<dbReference type="EMBL" id="CAJVCH010094577">
    <property type="protein sequence ID" value="CAG7723001.1"/>
    <property type="molecule type" value="Genomic_DNA"/>
</dbReference>
<evidence type="ECO:0000313" key="10">
    <source>
        <dbReference type="Proteomes" id="UP000708208"/>
    </source>
</evidence>
<evidence type="ECO:0000256" key="6">
    <source>
        <dbReference type="ARBA" id="ARBA00023004"/>
    </source>
</evidence>
<keyword evidence="5" id="KW-0560">Oxidoreductase</keyword>
<keyword evidence="6" id="KW-0408">Iron</keyword>